<feature type="chain" id="PRO_5026099892" evidence="7">
    <location>
        <begin position="28"/>
        <end position="197"/>
    </location>
</feature>
<evidence type="ECO:0000256" key="3">
    <source>
        <dbReference type="ARBA" id="ARBA00022729"/>
    </source>
</evidence>
<dbReference type="GO" id="GO:0005886">
    <property type="term" value="C:plasma membrane"/>
    <property type="evidence" value="ECO:0007669"/>
    <property type="project" value="TreeGrafter"/>
</dbReference>
<evidence type="ECO:0000256" key="2">
    <source>
        <dbReference type="ARBA" id="ARBA00022723"/>
    </source>
</evidence>
<keyword evidence="2" id="KW-0479">Metal-binding</keyword>
<dbReference type="GO" id="GO:0042597">
    <property type="term" value="C:periplasmic space"/>
    <property type="evidence" value="ECO:0007669"/>
    <property type="project" value="InterPro"/>
</dbReference>
<keyword evidence="4" id="KW-0186">Copper</keyword>
<dbReference type="GO" id="GO:0006825">
    <property type="term" value="P:copper ion transport"/>
    <property type="evidence" value="ECO:0007669"/>
    <property type="project" value="InterPro"/>
</dbReference>
<feature type="transmembrane region" description="Helical" evidence="6">
    <location>
        <begin position="167"/>
        <end position="188"/>
    </location>
</feature>
<proteinExistence type="predicted"/>
<feature type="signal peptide" evidence="7">
    <location>
        <begin position="1"/>
        <end position="27"/>
    </location>
</feature>
<protein>
    <submittedName>
        <fullName evidence="9">Copper resistance protein</fullName>
    </submittedName>
</protein>
<keyword evidence="3 7" id="KW-0732">Signal</keyword>
<feature type="region of interest" description="Disordered" evidence="5">
    <location>
        <begin position="133"/>
        <end position="156"/>
    </location>
</feature>
<dbReference type="PANTHER" id="PTHR34820">
    <property type="entry name" value="INNER MEMBRANE PROTEIN YEBZ"/>
    <property type="match status" value="1"/>
</dbReference>
<keyword evidence="6" id="KW-0812">Transmembrane</keyword>
<comment type="subcellular location">
    <subcellularLocation>
        <location evidence="1">Cell envelope</location>
    </subcellularLocation>
</comment>
<evidence type="ECO:0000259" key="8">
    <source>
        <dbReference type="Pfam" id="PF04234"/>
    </source>
</evidence>
<dbReference type="OrthoDB" id="5242236at2"/>
<dbReference type="GO" id="GO:0030313">
    <property type="term" value="C:cell envelope"/>
    <property type="evidence" value="ECO:0007669"/>
    <property type="project" value="UniProtKB-SubCell"/>
</dbReference>
<dbReference type="InterPro" id="IPR032694">
    <property type="entry name" value="CopC/D"/>
</dbReference>
<dbReference type="AlphaFoldDB" id="A0A4D6U2A4"/>
<evidence type="ECO:0000256" key="4">
    <source>
        <dbReference type="ARBA" id="ARBA00023008"/>
    </source>
</evidence>
<dbReference type="PANTHER" id="PTHR34820:SF4">
    <property type="entry name" value="INNER MEMBRANE PROTEIN YEBZ"/>
    <property type="match status" value="1"/>
</dbReference>
<dbReference type="Pfam" id="PF04234">
    <property type="entry name" value="CopC"/>
    <property type="match status" value="1"/>
</dbReference>
<keyword evidence="6" id="KW-1133">Transmembrane helix</keyword>
<dbReference type="RefSeq" id="WP_120493521.1">
    <property type="nucleotide sequence ID" value="NZ_RAIJ01000003.1"/>
</dbReference>
<organism evidence="9">
    <name type="scientific">Microbacterium phyllosphaerae</name>
    <dbReference type="NCBI Taxonomy" id="124798"/>
    <lineage>
        <taxon>Bacteria</taxon>
        <taxon>Bacillati</taxon>
        <taxon>Actinomycetota</taxon>
        <taxon>Actinomycetes</taxon>
        <taxon>Micrococcales</taxon>
        <taxon>Microbacteriaceae</taxon>
        <taxon>Microbacterium</taxon>
    </lineage>
</organism>
<evidence type="ECO:0000256" key="5">
    <source>
        <dbReference type="SAM" id="MobiDB-lite"/>
    </source>
</evidence>
<dbReference type="GO" id="GO:0046688">
    <property type="term" value="P:response to copper ion"/>
    <property type="evidence" value="ECO:0007669"/>
    <property type="project" value="InterPro"/>
</dbReference>
<evidence type="ECO:0000256" key="1">
    <source>
        <dbReference type="ARBA" id="ARBA00004196"/>
    </source>
</evidence>
<dbReference type="InterPro" id="IPR014755">
    <property type="entry name" value="Cu-Rt/internalin_Ig-like"/>
</dbReference>
<dbReference type="EMBL" id="MH924844">
    <property type="protein sequence ID" value="QCG86231.1"/>
    <property type="molecule type" value="Genomic_DNA"/>
</dbReference>
<reference evidence="9" key="1">
    <citation type="submission" date="2018-09" db="EMBL/GenBank/DDBJ databases">
        <authorList>
            <person name="Granja R.S."/>
            <person name="Bugg T.D.H."/>
            <person name="Seghezzi N."/>
            <person name="Eltis L."/>
        </authorList>
    </citation>
    <scope>NUCLEOTIDE SEQUENCE</scope>
    <source>
        <strain evidence="9">1032</strain>
    </source>
</reference>
<accession>A0A4D6U2A4</accession>
<dbReference type="InterPro" id="IPR007348">
    <property type="entry name" value="CopC_dom"/>
</dbReference>
<dbReference type="SUPFAM" id="SSF81296">
    <property type="entry name" value="E set domains"/>
    <property type="match status" value="1"/>
</dbReference>
<dbReference type="InterPro" id="IPR014756">
    <property type="entry name" value="Ig_E-set"/>
</dbReference>
<dbReference type="Gene3D" id="2.60.40.1220">
    <property type="match status" value="1"/>
</dbReference>
<evidence type="ECO:0000313" key="9">
    <source>
        <dbReference type="EMBL" id="QCG86231.1"/>
    </source>
</evidence>
<feature type="domain" description="CopC" evidence="8">
    <location>
        <begin position="28"/>
        <end position="126"/>
    </location>
</feature>
<evidence type="ECO:0000256" key="7">
    <source>
        <dbReference type="SAM" id="SignalP"/>
    </source>
</evidence>
<dbReference type="GO" id="GO:0005507">
    <property type="term" value="F:copper ion binding"/>
    <property type="evidence" value="ECO:0007669"/>
    <property type="project" value="InterPro"/>
</dbReference>
<gene>
    <name evidence="9" type="primary">copC</name>
</gene>
<name>A0A4D6U2A4_9MICO</name>
<keyword evidence="6" id="KW-0472">Membrane</keyword>
<evidence type="ECO:0000256" key="6">
    <source>
        <dbReference type="SAM" id="Phobius"/>
    </source>
</evidence>
<sequence>MSPLRTLAAGLTVAVVAVLATALPASAHDQLVSSTPGDGERLAASPSSVSMTFSGELLVLDSDLTGAVVLVVDESGTDWVTGAVTVVGNTVTAALDPAMPVAGYQVRWQVVSEDGHPISGVIPFTVGDAAPMATASTGSPADDETTAATSAPATDQVADESGGAVRVLLVGLGGAAIAVLVFALLRFLRRPRTTDDL</sequence>